<proteinExistence type="predicted"/>
<dbReference type="InterPro" id="IPR019243">
    <property type="entry name" value="DUF2202"/>
</dbReference>
<dbReference type="PROSITE" id="PS51318">
    <property type="entry name" value="TAT"/>
    <property type="match status" value="1"/>
</dbReference>
<dbReference type="Pfam" id="PF09968">
    <property type="entry name" value="DUF2202"/>
    <property type="match status" value="1"/>
</dbReference>
<feature type="chain" id="PRO_5047060019" evidence="1">
    <location>
        <begin position="26"/>
        <end position="230"/>
    </location>
</feature>
<feature type="domain" description="DUF2202" evidence="2">
    <location>
        <begin position="94"/>
        <end position="226"/>
    </location>
</feature>
<evidence type="ECO:0000313" key="4">
    <source>
        <dbReference type="Proteomes" id="UP001523216"/>
    </source>
</evidence>
<evidence type="ECO:0000259" key="2">
    <source>
        <dbReference type="Pfam" id="PF09968"/>
    </source>
</evidence>
<dbReference type="Proteomes" id="UP001523216">
    <property type="component" value="Unassembled WGS sequence"/>
</dbReference>
<keyword evidence="4" id="KW-1185">Reference proteome</keyword>
<evidence type="ECO:0000256" key="1">
    <source>
        <dbReference type="SAM" id="SignalP"/>
    </source>
</evidence>
<feature type="signal peptide" evidence="1">
    <location>
        <begin position="1"/>
        <end position="25"/>
    </location>
</feature>
<dbReference type="EMBL" id="JAMQOL010000038">
    <property type="protein sequence ID" value="MCM4081217.1"/>
    <property type="molecule type" value="Genomic_DNA"/>
</dbReference>
<reference evidence="3 4" key="1">
    <citation type="submission" date="2022-06" db="EMBL/GenBank/DDBJ databases">
        <title>Actinoplanes abujensis sp. nov., isolated from Nigerian arid soil.</title>
        <authorList>
            <person name="Ding P."/>
        </authorList>
    </citation>
    <scope>NUCLEOTIDE SEQUENCE [LARGE SCALE GENOMIC DNA]</scope>
    <source>
        <strain evidence="4">TRM88002</strain>
    </source>
</reference>
<gene>
    <name evidence="3" type="ORF">LXN57_26945</name>
</gene>
<accession>A0ABT0Y5C0</accession>
<dbReference type="SUPFAM" id="SSF47240">
    <property type="entry name" value="Ferritin-like"/>
    <property type="match status" value="1"/>
</dbReference>
<keyword evidence="1" id="KW-0732">Signal</keyword>
<dbReference type="RefSeq" id="WP_251801013.1">
    <property type="nucleotide sequence ID" value="NZ_JAMQOL010000038.1"/>
</dbReference>
<protein>
    <submittedName>
        <fullName evidence="3">DUF2202 domain-containing protein</fullName>
    </submittedName>
</protein>
<dbReference type="CDD" id="cd01048">
    <property type="entry name" value="Ferritin_like_AB2"/>
    <property type="match status" value="1"/>
</dbReference>
<dbReference type="Gene3D" id="1.20.1260.10">
    <property type="match status" value="1"/>
</dbReference>
<dbReference type="InterPro" id="IPR012347">
    <property type="entry name" value="Ferritin-like"/>
</dbReference>
<comment type="caution">
    <text evidence="3">The sequence shown here is derived from an EMBL/GenBank/DDBJ whole genome shotgun (WGS) entry which is preliminary data.</text>
</comment>
<dbReference type="InterPro" id="IPR006311">
    <property type="entry name" value="TAT_signal"/>
</dbReference>
<name>A0ABT0Y5C0_9ACTN</name>
<organism evidence="3 4">
    <name type="scientific">Paractinoplanes hotanensis</name>
    <dbReference type="NCBI Taxonomy" id="2906497"/>
    <lineage>
        <taxon>Bacteria</taxon>
        <taxon>Bacillati</taxon>
        <taxon>Actinomycetota</taxon>
        <taxon>Actinomycetes</taxon>
        <taxon>Micromonosporales</taxon>
        <taxon>Micromonosporaceae</taxon>
        <taxon>Paractinoplanes</taxon>
    </lineage>
</organism>
<dbReference type="InterPro" id="IPR009078">
    <property type="entry name" value="Ferritin-like_SF"/>
</dbReference>
<evidence type="ECO:0000313" key="3">
    <source>
        <dbReference type="EMBL" id="MCM4081217.1"/>
    </source>
</evidence>
<sequence>MKTITRRTATLVAAGALGLGGLAVAAPALAGAGPFGPGHSITATAQPSGPGMGYGSGMGSGYRYGMGSGFGDGTCMGSAVTAQQGTLTAAQKSTLASMAQEEKLAHDLYVAFAARYDAVVFDHIAAAESQHLTAVRTLLQRYAVSDPTANRPAGTFTDPAVQATYDKLLAQGKQNLSAALAAGQQVERTDIADLKTALTDLTAPDVKQVYANLLTASERHLAAFTRWANR</sequence>